<sequence length="203" mass="22987">MDCSSAGALVLFDAFAEAAALTAAGIATTPLTAPPRAAALYCSMVSAIFLHTVLMHPALLFTWVYLSYTHQHNCVQLSWQRPVYAKNLFRGYKLRLMINSSHHHLLPQRRVGHHELPRQHFCDRMTYQLLNAIDCFQDRMLQQICAPLDHHDRLQRKSKPLTTPTPTELRRVDIDAMKRQTSFFGSNISAELRPVVPSKPPTA</sequence>
<feature type="transmembrane region" description="Helical" evidence="1">
    <location>
        <begin position="39"/>
        <end position="66"/>
    </location>
</feature>
<dbReference type="Proteomes" id="UP000092445">
    <property type="component" value="Unassembled WGS sequence"/>
</dbReference>
<dbReference type="AlphaFoldDB" id="A0A1A9ZIW2"/>
<keyword evidence="1" id="KW-0812">Transmembrane</keyword>
<dbReference type="EnsemblMetazoa" id="GPAI016134-RA">
    <property type="protein sequence ID" value="GPAI016134-PA"/>
    <property type="gene ID" value="GPAI016134"/>
</dbReference>
<evidence type="ECO:0000256" key="1">
    <source>
        <dbReference type="SAM" id="Phobius"/>
    </source>
</evidence>
<keyword evidence="1" id="KW-1133">Transmembrane helix</keyword>
<evidence type="ECO:0000313" key="3">
    <source>
        <dbReference type="Proteomes" id="UP000092445"/>
    </source>
</evidence>
<feature type="transmembrane region" description="Helical" evidence="1">
    <location>
        <begin position="6"/>
        <end position="27"/>
    </location>
</feature>
<accession>A0A1A9ZIW2</accession>
<protein>
    <submittedName>
        <fullName evidence="2">Uncharacterized protein</fullName>
    </submittedName>
</protein>
<keyword evidence="3" id="KW-1185">Reference proteome</keyword>
<proteinExistence type="predicted"/>
<reference evidence="3" key="1">
    <citation type="submission" date="2014-03" db="EMBL/GenBank/DDBJ databases">
        <authorList>
            <person name="Aksoy S."/>
            <person name="Warren W."/>
            <person name="Wilson R.K."/>
        </authorList>
    </citation>
    <scope>NUCLEOTIDE SEQUENCE [LARGE SCALE GENOMIC DNA]</scope>
    <source>
        <strain evidence="3">IAEA</strain>
    </source>
</reference>
<name>A0A1A9ZIW2_GLOPL</name>
<keyword evidence="1" id="KW-0472">Membrane</keyword>
<organism evidence="2 3">
    <name type="scientific">Glossina pallidipes</name>
    <name type="common">Tsetse fly</name>
    <dbReference type="NCBI Taxonomy" id="7398"/>
    <lineage>
        <taxon>Eukaryota</taxon>
        <taxon>Metazoa</taxon>
        <taxon>Ecdysozoa</taxon>
        <taxon>Arthropoda</taxon>
        <taxon>Hexapoda</taxon>
        <taxon>Insecta</taxon>
        <taxon>Pterygota</taxon>
        <taxon>Neoptera</taxon>
        <taxon>Endopterygota</taxon>
        <taxon>Diptera</taxon>
        <taxon>Brachycera</taxon>
        <taxon>Muscomorpha</taxon>
        <taxon>Hippoboscoidea</taxon>
        <taxon>Glossinidae</taxon>
        <taxon>Glossina</taxon>
    </lineage>
</organism>
<reference evidence="2" key="2">
    <citation type="submission" date="2020-05" db="UniProtKB">
        <authorList>
            <consortium name="EnsemblMetazoa"/>
        </authorList>
    </citation>
    <scope>IDENTIFICATION</scope>
    <source>
        <strain evidence="2">IAEA</strain>
    </source>
</reference>
<dbReference type="VEuPathDB" id="VectorBase:GPAI016134"/>
<evidence type="ECO:0000313" key="2">
    <source>
        <dbReference type="EnsemblMetazoa" id="GPAI016134-PA"/>
    </source>
</evidence>